<dbReference type="EMBL" id="JANPWB010000011">
    <property type="protein sequence ID" value="KAJ1128149.1"/>
    <property type="molecule type" value="Genomic_DNA"/>
</dbReference>
<keyword evidence="3" id="KW-1185">Reference proteome</keyword>
<evidence type="ECO:0000313" key="3">
    <source>
        <dbReference type="Proteomes" id="UP001066276"/>
    </source>
</evidence>
<feature type="region of interest" description="Disordered" evidence="1">
    <location>
        <begin position="96"/>
        <end position="127"/>
    </location>
</feature>
<dbReference type="AlphaFoldDB" id="A0AAV7PMP4"/>
<comment type="caution">
    <text evidence="2">The sequence shown here is derived from an EMBL/GenBank/DDBJ whole genome shotgun (WGS) entry which is preliminary data.</text>
</comment>
<name>A0AAV7PMP4_PLEWA</name>
<reference evidence="2" key="1">
    <citation type="journal article" date="2022" name="bioRxiv">
        <title>Sequencing and chromosome-scale assembly of the giantPleurodeles waltlgenome.</title>
        <authorList>
            <person name="Brown T."/>
            <person name="Elewa A."/>
            <person name="Iarovenko S."/>
            <person name="Subramanian E."/>
            <person name="Araus A.J."/>
            <person name="Petzold A."/>
            <person name="Susuki M."/>
            <person name="Suzuki K.-i.T."/>
            <person name="Hayashi T."/>
            <person name="Toyoda A."/>
            <person name="Oliveira C."/>
            <person name="Osipova E."/>
            <person name="Leigh N.D."/>
            <person name="Simon A."/>
            <person name="Yun M.H."/>
        </authorList>
    </citation>
    <scope>NUCLEOTIDE SEQUENCE</scope>
    <source>
        <strain evidence="2">20211129_DDA</strain>
        <tissue evidence="2">Liver</tissue>
    </source>
</reference>
<evidence type="ECO:0000313" key="2">
    <source>
        <dbReference type="EMBL" id="KAJ1128149.1"/>
    </source>
</evidence>
<dbReference type="Proteomes" id="UP001066276">
    <property type="component" value="Chromosome 7"/>
</dbReference>
<proteinExistence type="predicted"/>
<sequence length="127" mass="13746">MPNRAYGERIKTILMKIKPNLGEMANKEASKDAKGLLFGEGLAKSLGKYIANFTGQYTAKTSIRKVFGGVFEGPADGDLILAEDYKGLSTIKPSEVLEEASRGQQLSSHKEASRGDPGISVEEVKRL</sequence>
<gene>
    <name evidence="2" type="ORF">NDU88_006528</name>
</gene>
<evidence type="ECO:0000256" key="1">
    <source>
        <dbReference type="SAM" id="MobiDB-lite"/>
    </source>
</evidence>
<organism evidence="2 3">
    <name type="scientific">Pleurodeles waltl</name>
    <name type="common">Iberian ribbed newt</name>
    <dbReference type="NCBI Taxonomy" id="8319"/>
    <lineage>
        <taxon>Eukaryota</taxon>
        <taxon>Metazoa</taxon>
        <taxon>Chordata</taxon>
        <taxon>Craniata</taxon>
        <taxon>Vertebrata</taxon>
        <taxon>Euteleostomi</taxon>
        <taxon>Amphibia</taxon>
        <taxon>Batrachia</taxon>
        <taxon>Caudata</taxon>
        <taxon>Salamandroidea</taxon>
        <taxon>Salamandridae</taxon>
        <taxon>Pleurodelinae</taxon>
        <taxon>Pleurodeles</taxon>
    </lineage>
</organism>
<accession>A0AAV7PMP4</accession>
<protein>
    <submittedName>
        <fullName evidence="2">Uncharacterized protein</fullName>
    </submittedName>
</protein>